<evidence type="ECO:0000256" key="2">
    <source>
        <dbReference type="RuleBase" id="RU367048"/>
    </source>
</evidence>
<evidence type="ECO:0000256" key="3">
    <source>
        <dbReference type="SAM" id="MobiDB-lite"/>
    </source>
</evidence>
<dbReference type="InterPro" id="IPR004353">
    <property type="entry name" value="Mon1"/>
</dbReference>
<accession>A0AA88H7V3</accession>
<dbReference type="InterPro" id="IPR043972">
    <property type="entry name" value="FUZ/MON1/HPS1_longin_1"/>
</dbReference>
<evidence type="ECO:0000313" key="7">
    <source>
        <dbReference type="EMBL" id="KAK2705274.1"/>
    </source>
</evidence>
<comment type="caution">
    <text evidence="7">The sequence shown here is derived from an EMBL/GenBank/DDBJ whole genome shotgun (WGS) entry which is preliminary data.</text>
</comment>
<dbReference type="GO" id="GO:0032510">
    <property type="term" value="P:endosome to lysosome transport via multivesicular body sorting pathway"/>
    <property type="evidence" value="ECO:0007669"/>
    <property type="project" value="TreeGrafter"/>
</dbReference>
<dbReference type="Proteomes" id="UP001187531">
    <property type="component" value="Unassembled WGS sequence"/>
</dbReference>
<evidence type="ECO:0000259" key="5">
    <source>
        <dbReference type="Pfam" id="PF19037"/>
    </source>
</evidence>
<dbReference type="GO" id="GO:0006623">
    <property type="term" value="P:protein targeting to vacuole"/>
    <property type="evidence" value="ECO:0007669"/>
    <property type="project" value="UniProtKB-UniRule"/>
</dbReference>
<organism evidence="7 8">
    <name type="scientific">Artemia franciscana</name>
    <name type="common">Brine shrimp</name>
    <name type="synonym">Artemia sanfranciscana</name>
    <dbReference type="NCBI Taxonomy" id="6661"/>
    <lineage>
        <taxon>Eukaryota</taxon>
        <taxon>Metazoa</taxon>
        <taxon>Ecdysozoa</taxon>
        <taxon>Arthropoda</taxon>
        <taxon>Crustacea</taxon>
        <taxon>Branchiopoda</taxon>
        <taxon>Anostraca</taxon>
        <taxon>Artemiidae</taxon>
        <taxon>Artemia</taxon>
    </lineage>
</organism>
<feature type="domain" description="FUZ/MON1/HPS1 second Longin" evidence="5">
    <location>
        <begin position="227"/>
        <end position="324"/>
    </location>
</feature>
<gene>
    <name evidence="7" type="ORF">QYM36_017347</name>
</gene>
<protein>
    <recommendedName>
        <fullName evidence="2">Vacuolar fusion protein MON1 homolog</fullName>
    </recommendedName>
</protein>
<dbReference type="GO" id="GO:0035658">
    <property type="term" value="C:Mon1-Ccz1 complex"/>
    <property type="evidence" value="ECO:0007669"/>
    <property type="project" value="TreeGrafter"/>
</dbReference>
<evidence type="ECO:0000259" key="4">
    <source>
        <dbReference type="Pfam" id="PF19036"/>
    </source>
</evidence>
<dbReference type="Pfam" id="PF19038">
    <property type="entry name" value="Fuz_longin_3"/>
    <property type="match status" value="1"/>
</dbReference>
<dbReference type="Pfam" id="PF19037">
    <property type="entry name" value="Fuz_longin_2"/>
    <property type="match status" value="1"/>
</dbReference>
<dbReference type="AlphaFoldDB" id="A0AA88H7V3"/>
<dbReference type="InterPro" id="IPR043970">
    <property type="entry name" value="FUZ/MON1/HPS1_longin_3"/>
</dbReference>
<dbReference type="InterPro" id="IPR043971">
    <property type="entry name" value="FUZ/MON1/HPS1_longin_2"/>
</dbReference>
<feature type="region of interest" description="Disordered" evidence="3">
    <location>
        <begin position="1"/>
        <end position="22"/>
    </location>
</feature>
<feature type="domain" description="FUZ/MON1/HPS1 third Longin" evidence="6">
    <location>
        <begin position="355"/>
        <end position="454"/>
    </location>
</feature>
<evidence type="ECO:0000259" key="6">
    <source>
        <dbReference type="Pfam" id="PF19038"/>
    </source>
</evidence>
<comment type="similarity">
    <text evidence="1 2">Belongs to the MON1/SAND family.</text>
</comment>
<dbReference type="Pfam" id="PF19036">
    <property type="entry name" value="Fuz_longin_1"/>
    <property type="match status" value="1"/>
</dbReference>
<reference evidence="7" key="1">
    <citation type="submission" date="2023-07" db="EMBL/GenBank/DDBJ databases">
        <title>Chromosome-level genome assembly of Artemia franciscana.</title>
        <authorList>
            <person name="Jo E."/>
        </authorList>
    </citation>
    <scope>NUCLEOTIDE SEQUENCE</scope>
    <source>
        <tissue evidence="7">Whole body</tissue>
    </source>
</reference>
<dbReference type="PRINTS" id="PR01546">
    <property type="entry name" value="YEAST73DUF"/>
</dbReference>
<dbReference type="EMBL" id="JAVRJZ010000021">
    <property type="protein sequence ID" value="KAK2705276.1"/>
    <property type="molecule type" value="Genomic_DNA"/>
</dbReference>
<dbReference type="PANTHER" id="PTHR13027">
    <property type="entry name" value="SAND PROTEIN-RELATED"/>
    <property type="match status" value="1"/>
</dbReference>
<evidence type="ECO:0000256" key="1">
    <source>
        <dbReference type="ARBA" id="ARBA00008968"/>
    </source>
</evidence>
<sequence>MDIPVIEEATGSEPLEEGGDQPLEPLSLTEADDVVKDTIEQQLADTSISYQDSSLPVSWKNAKKHVFVLSEAGKPIYSRNGEEEALVTLFAVMQAIFSVVEDEGDSVQSFKAGSCLIVFRKQGPLIFVAVSKGAESEALLATHLHYVYNQILTVLTSNHLAKIFNERRNYDLRRLLSGSERLINSLLNYIESDASVLLNSIVYLTMPSSERDTVSNAISSTFHKTKTVVFAILMVNNRLVTIVRMNKYLLKVTDLHLILNLINSTESFKAAESWTPICLPDFDCSGFLHLYVSYLKEGFPICLALITTDRDSFYKLSDGKCRIVEKLEKNNMIENIMKHYSEPPNFLKGVDSSDVIHFVYKNQSLSQAIISEYGLSYRTEEDKQEILNNYISIYHNITTTSRHHKLLLKGDNKEITVGWRTQSFELLATFIPLSTKAQVVCAINNLLKWIKKEEDKVFQLQAPSF</sequence>
<proteinExistence type="inferred from homology"/>
<keyword evidence="8" id="KW-1185">Reference proteome</keyword>
<comment type="function">
    <text evidence="2">Plays an important role in membrane trafficking through the secretory apparatus.</text>
</comment>
<feature type="domain" description="FUZ/MON1/HPS1 first Longin" evidence="4">
    <location>
        <begin position="64"/>
        <end position="186"/>
    </location>
</feature>
<dbReference type="EMBL" id="JAVRJZ010000021">
    <property type="protein sequence ID" value="KAK2705275.1"/>
    <property type="molecule type" value="Genomic_DNA"/>
</dbReference>
<dbReference type="PANTHER" id="PTHR13027:SF7">
    <property type="entry name" value="VACUOLAR FUSION PROTEIN MON1 HOMOLOG"/>
    <property type="match status" value="1"/>
</dbReference>
<dbReference type="EMBL" id="JAVRJZ010000021">
    <property type="protein sequence ID" value="KAK2705274.1"/>
    <property type="molecule type" value="Genomic_DNA"/>
</dbReference>
<evidence type="ECO:0000313" key="8">
    <source>
        <dbReference type="Proteomes" id="UP001187531"/>
    </source>
</evidence>
<name>A0AA88H7V3_ARTSF</name>